<dbReference type="PANTHER" id="PTHR43646">
    <property type="entry name" value="GLYCOSYLTRANSFERASE"/>
    <property type="match status" value="1"/>
</dbReference>
<comment type="subcellular location">
    <subcellularLocation>
        <location evidence="1">Cell membrane</location>
    </subcellularLocation>
</comment>
<sequence length="220" mass="23032">MSIVIPTLNAEAVLPGCLAALMDGVEAGLVRELVVSDGGSVDATRDIAQAAGAIWVEGPAGRGGQLRRGVAATSGGWLLVLHADTRLAPGWTSAVEAGMARGAPGYFCLRFAAPGLAPRLVAGWANLRARAVSMPFGDQGLLVSRADYEAGGGYPDIPLMEDMALMRRLPRARPLDAVAETGAARYLARGWLRQGGANLWRQARFLAGADPARLGRGYRD</sequence>
<evidence type="ECO:0000259" key="6">
    <source>
        <dbReference type="Pfam" id="PF00535"/>
    </source>
</evidence>
<keyword evidence="2" id="KW-1003">Cell membrane</keyword>
<reference evidence="7" key="1">
    <citation type="journal article" date="2023" name="Int. J. Syst. Evol. Microbiol.">
        <title>Sinisalibacter aestuarii sp. nov., isolated from estuarine sediment of the Arakawa River.</title>
        <authorList>
            <person name="Arafat S.T."/>
            <person name="Hirano S."/>
            <person name="Sato A."/>
            <person name="Takeuchi K."/>
            <person name="Yasuda T."/>
            <person name="Terahara T."/>
            <person name="Hamada M."/>
            <person name="Kobayashi T."/>
        </authorList>
    </citation>
    <scope>NUCLEOTIDE SEQUENCE</scope>
    <source>
        <strain evidence="7">B-399</strain>
    </source>
</reference>
<organism evidence="7 8">
    <name type="scientific">Sinisalibacter aestuarii</name>
    <dbReference type="NCBI Taxonomy" id="2949426"/>
    <lineage>
        <taxon>Bacteria</taxon>
        <taxon>Pseudomonadati</taxon>
        <taxon>Pseudomonadota</taxon>
        <taxon>Alphaproteobacteria</taxon>
        <taxon>Rhodobacterales</taxon>
        <taxon>Roseobacteraceae</taxon>
        <taxon>Sinisalibacter</taxon>
    </lineage>
</organism>
<accession>A0ABQ5LX37</accession>
<keyword evidence="3" id="KW-0328">Glycosyltransferase</keyword>
<evidence type="ECO:0000313" key="7">
    <source>
        <dbReference type="EMBL" id="GKY89528.1"/>
    </source>
</evidence>
<dbReference type="Pfam" id="PF00535">
    <property type="entry name" value="Glycos_transf_2"/>
    <property type="match status" value="1"/>
</dbReference>
<keyword evidence="8" id="KW-1185">Reference proteome</keyword>
<dbReference type="PANTHER" id="PTHR43646:SF2">
    <property type="entry name" value="GLYCOSYLTRANSFERASE 2-LIKE DOMAIN-CONTAINING PROTEIN"/>
    <property type="match status" value="1"/>
</dbReference>
<dbReference type="Proteomes" id="UP001144205">
    <property type="component" value="Unassembled WGS sequence"/>
</dbReference>
<dbReference type="InterPro" id="IPR001173">
    <property type="entry name" value="Glyco_trans_2-like"/>
</dbReference>
<dbReference type="Gene3D" id="3.90.550.10">
    <property type="entry name" value="Spore Coat Polysaccharide Biosynthesis Protein SpsA, Chain A"/>
    <property type="match status" value="1"/>
</dbReference>
<dbReference type="CDD" id="cd02522">
    <property type="entry name" value="GT_2_like_a"/>
    <property type="match status" value="1"/>
</dbReference>
<dbReference type="GO" id="GO:0016740">
    <property type="term" value="F:transferase activity"/>
    <property type="evidence" value="ECO:0007669"/>
    <property type="project" value="UniProtKB-KW"/>
</dbReference>
<dbReference type="EMBL" id="BROH01000013">
    <property type="protein sequence ID" value="GKY89528.1"/>
    <property type="molecule type" value="Genomic_DNA"/>
</dbReference>
<dbReference type="InterPro" id="IPR029044">
    <property type="entry name" value="Nucleotide-diphossugar_trans"/>
</dbReference>
<name>A0ABQ5LX37_9RHOB</name>
<evidence type="ECO:0000256" key="4">
    <source>
        <dbReference type="ARBA" id="ARBA00022679"/>
    </source>
</evidence>
<keyword evidence="5" id="KW-0472">Membrane</keyword>
<keyword evidence="4 7" id="KW-0808">Transferase</keyword>
<comment type="caution">
    <text evidence="7">The sequence shown here is derived from an EMBL/GenBank/DDBJ whole genome shotgun (WGS) entry which is preliminary data.</text>
</comment>
<dbReference type="SUPFAM" id="SSF53448">
    <property type="entry name" value="Nucleotide-diphospho-sugar transferases"/>
    <property type="match status" value="1"/>
</dbReference>
<evidence type="ECO:0000256" key="5">
    <source>
        <dbReference type="ARBA" id="ARBA00023136"/>
    </source>
</evidence>
<evidence type="ECO:0000313" key="8">
    <source>
        <dbReference type="Proteomes" id="UP001144205"/>
    </source>
</evidence>
<protein>
    <submittedName>
        <fullName evidence="7">Glycosyl transferase</fullName>
    </submittedName>
</protein>
<evidence type="ECO:0000256" key="2">
    <source>
        <dbReference type="ARBA" id="ARBA00022475"/>
    </source>
</evidence>
<evidence type="ECO:0000256" key="3">
    <source>
        <dbReference type="ARBA" id="ARBA00022676"/>
    </source>
</evidence>
<evidence type="ECO:0000256" key="1">
    <source>
        <dbReference type="ARBA" id="ARBA00004236"/>
    </source>
</evidence>
<proteinExistence type="predicted"/>
<gene>
    <name evidence="7" type="ORF">STA1M1_33970</name>
</gene>
<dbReference type="InterPro" id="IPR026461">
    <property type="entry name" value="Trfase_2_rSAM/seldom_assoc"/>
</dbReference>
<feature type="domain" description="Glycosyltransferase 2-like" evidence="6">
    <location>
        <begin position="2"/>
        <end position="109"/>
    </location>
</feature>